<keyword evidence="2" id="KW-1185">Reference proteome</keyword>
<evidence type="ECO:0000313" key="1">
    <source>
        <dbReference type="EMBL" id="KYO32565.1"/>
    </source>
</evidence>
<protein>
    <submittedName>
        <fullName evidence="1">Uncharacterized protein</fullName>
    </submittedName>
</protein>
<comment type="caution">
    <text evidence="1">The sequence shown here is derived from an EMBL/GenBank/DDBJ whole genome shotgun (WGS) entry which is preliminary data.</text>
</comment>
<organism evidence="1 2">
    <name type="scientific">Alligator mississippiensis</name>
    <name type="common">American alligator</name>
    <dbReference type="NCBI Taxonomy" id="8496"/>
    <lineage>
        <taxon>Eukaryota</taxon>
        <taxon>Metazoa</taxon>
        <taxon>Chordata</taxon>
        <taxon>Craniata</taxon>
        <taxon>Vertebrata</taxon>
        <taxon>Euteleostomi</taxon>
        <taxon>Archelosauria</taxon>
        <taxon>Archosauria</taxon>
        <taxon>Crocodylia</taxon>
        <taxon>Alligatoridae</taxon>
        <taxon>Alligatorinae</taxon>
        <taxon>Alligator</taxon>
    </lineage>
</organism>
<evidence type="ECO:0000313" key="2">
    <source>
        <dbReference type="Proteomes" id="UP000050525"/>
    </source>
</evidence>
<accession>A0A151N7R6</accession>
<dbReference type="Proteomes" id="UP000050525">
    <property type="component" value="Unassembled WGS sequence"/>
</dbReference>
<reference evidence="1 2" key="1">
    <citation type="journal article" date="2012" name="Genome Biol.">
        <title>Sequencing three crocodilian genomes to illuminate the evolution of archosaurs and amniotes.</title>
        <authorList>
            <person name="St John J.A."/>
            <person name="Braun E.L."/>
            <person name="Isberg S.R."/>
            <person name="Miles L.G."/>
            <person name="Chong A.Y."/>
            <person name="Gongora J."/>
            <person name="Dalzell P."/>
            <person name="Moran C."/>
            <person name="Bed'hom B."/>
            <person name="Abzhanov A."/>
            <person name="Burgess S.C."/>
            <person name="Cooksey A.M."/>
            <person name="Castoe T.A."/>
            <person name="Crawford N.G."/>
            <person name="Densmore L.D."/>
            <person name="Drew J.C."/>
            <person name="Edwards S.V."/>
            <person name="Faircloth B.C."/>
            <person name="Fujita M.K."/>
            <person name="Greenwold M.J."/>
            <person name="Hoffmann F.G."/>
            <person name="Howard J.M."/>
            <person name="Iguchi T."/>
            <person name="Janes D.E."/>
            <person name="Khan S.Y."/>
            <person name="Kohno S."/>
            <person name="de Koning A.J."/>
            <person name="Lance S.L."/>
            <person name="McCarthy F.M."/>
            <person name="McCormack J.E."/>
            <person name="Merchant M.E."/>
            <person name="Peterson D.G."/>
            <person name="Pollock D.D."/>
            <person name="Pourmand N."/>
            <person name="Raney B.J."/>
            <person name="Roessler K.A."/>
            <person name="Sanford J.R."/>
            <person name="Sawyer R.H."/>
            <person name="Schmidt C.J."/>
            <person name="Triplett E.W."/>
            <person name="Tuberville T.D."/>
            <person name="Venegas-Anaya M."/>
            <person name="Howard J.T."/>
            <person name="Jarvis E.D."/>
            <person name="Guillette L.J.Jr."/>
            <person name="Glenn T.C."/>
            <person name="Green R.E."/>
            <person name="Ray D.A."/>
        </authorList>
    </citation>
    <scope>NUCLEOTIDE SEQUENCE [LARGE SCALE GENOMIC DNA]</scope>
    <source>
        <strain evidence="1">KSC_2009_1</strain>
    </source>
</reference>
<gene>
    <name evidence="1" type="ORF">Y1Q_0007766</name>
</gene>
<dbReference type="EMBL" id="AKHW03003905">
    <property type="protein sequence ID" value="KYO32565.1"/>
    <property type="molecule type" value="Genomic_DNA"/>
</dbReference>
<proteinExistence type="predicted"/>
<dbReference type="AlphaFoldDB" id="A0A151N7R6"/>
<name>A0A151N7R6_ALLMI</name>
<sequence length="66" mass="7066">MDQLNLVHWATDMPPEVGGHGQVGVAYWAPVGTAFSGRRGFRGFAFGLTFLGPDAHPAQRSDTIPV</sequence>